<dbReference type="InterPro" id="IPR037925">
    <property type="entry name" value="FlgE/F/G-like"/>
</dbReference>
<sequence length="815" mass="85039" precursor="true">MGLASALTTALTGMTAAETQIDVVGNNLANSQTVGFKASDSVFATQFLQTQSLGSGPTSGSGGTNPRQTGLGTRVAEITPDFTQGTIEVSSNPSDLAIQGEGFFIVQDSQGEQVYTRNGQFKTNSDNELVTTTGQRVLGFGVDQDFEIQTTELVPLEIPLGSAAVAQATQNVYLQGVLSPSGDVADTAAVIQSATLGDALIPRPDVDASTAAVAAIPSSAGTTSTHTQGAGGTHAEGAVYRYRITYVDDSGTESLASSEILVSVPAGDTLANNSITLNNLPAATGSYSQVNIYRTASGGSDFFLLDTAAAGGSYVDDNSVALSATELDNSTINGNYSYVVTYYRAGEEESRPSLILGPQNVVNGRVQLTDLPLPPSGPGIPAYDTVRIYRNLAGDSTSFYLVGEVAPGEEFTDNRADAEISDLSILTNKSIDLDGPKIDSNTLLINVIKRDGLDFQNVFEVGTLSFTARKGDRSLAAKDFTITATSTVQDLVDFMSDAMGIQTSIDDPQHPIPGSVNNIAGETLTLAPGITIQDGQIRVVSNNGADNAISVDLSAFRITAPDGEVLTPNLGFGKIQDASGQSAVADFLVYDTLGIPLNVRITAVLEEVTDSATTYRWFADSSSNSPLDGADISVGTGLVTFDGQGNLVSVTNDRVSVERRNIPSSDPLEFRIDFSQVSGLSTETSSLAASRQDGSSAGTLTSYIIGEDGVIRGVFSNGVSRDLGQVRLARFANPAGLEQRGQNLFAQGVNSGLPVEGNPGNDGMGSIISGAVELSNTDIGKNLIDLVLATTQYRGNARVITAAQELLDELLNLRR</sequence>
<evidence type="ECO:0000256" key="2">
    <source>
        <dbReference type="ARBA" id="ARBA00009677"/>
    </source>
</evidence>
<dbReference type="InterPro" id="IPR053967">
    <property type="entry name" value="LlgE_F_G-like_D1"/>
</dbReference>
<proteinExistence type="inferred from homology"/>
<dbReference type="OrthoDB" id="9804559at2"/>
<dbReference type="InterPro" id="IPR020013">
    <property type="entry name" value="Flagellar_FlgE/F/G"/>
</dbReference>
<dbReference type="Gene3D" id="2.60.98.20">
    <property type="entry name" value="Flagellar hook protein FlgE"/>
    <property type="match status" value="1"/>
</dbReference>
<dbReference type="PANTHER" id="PTHR30435">
    <property type="entry name" value="FLAGELLAR PROTEIN"/>
    <property type="match status" value="1"/>
</dbReference>
<dbReference type="GO" id="GO:0005829">
    <property type="term" value="C:cytosol"/>
    <property type="evidence" value="ECO:0007669"/>
    <property type="project" value="TreeGrafter"/>
</dbReference>
<evidence type="ECO:0000256" key="3">
    <source>
        <dbReference type="ARBA" id="ARBA00023143"/>
    </source>
</evidence>
<dbReference type="GO" id="GO:0071978">
    <property type="term" value="P:bacterial-type flagellum-dependent swarming motility"/>
    <property type="evidence" value="ECO:0007669"/>
    <property type="project" value="TreeGrafter"/>
</dbReference>
<keyword evidence="3 4" id="KW-0975">Bacterial flagellum</keyword>
<keyword evidence="8" id="KW-0966">Cell projection</keyword>
<dbReference type="InterPro" id="IPR010930">
    <property type="entry name" value="Flg_bb/hook_C_dom"/>
</dbReference>
<evidence type="ECO:0000259" key="7">
    <source>
        <dbReference type="Pfam" id="PF22692"/>
    </source>
</evidence>
<dbReference type="InterPro" id="IPR001444">
    <property type="entry name" value="Flag_bb_rod_N"/>
</dbReference>
<gene>
    <name evidence="8" type="ordered locus">Psta_4348</name>
</gene>
<dbReference type="Pfam" id="PF06429">
    <property type="entry name" value="Flg_bbr_C"/>
    <property type="match status" value="1"/>
</dbReference>
<keyword evidence="8" id="KW-0969">Cilium</keyword>
<organism evidence="8 9">
    <name type="scientific">Pirellula staleyi (strain ATCC 27377 / DSM 6068 / ICPB 4128)</name>
    <name type="common">Pirella staleyi</name>
    <dbReference type="NCBI Taxonomy" id="530564"/>
    <lineage>
        <taxon>Bacteria</taxon>
        <taxon>Pseudomonadati</taxon>
        <taxon>Planctomycetota</taxon>
        <taxon>Planctomycetia</taxon>
        <taxon>Pirellulales</taxon>
        <taxon>Pirellulaceae</taxon>
        <taxon>Pirellula</taxon>
    </lineage>
</organism>
<dbReference type="Proteomes" id="UP000001887">
    <property type="component" value="Chromosome"/>
</dbReference>
<accession>D2R533</accession>
<name>D2R533_PIRSD</name>
<dbReference type="GO" id="GO:0009425">
    <property type="term" value="C:bacterial-type flagellum basal body"/>
    <property type="evidence" value="ECO:0007669"/>
    <property type="project" value="UniProtKB-SubCell"/>
</dbReference>
<reference evidence="8 9" key="1">
    <citation type="journal article" date="2009" name="Stand. Genomic Sci.">
        <title>Complete genome sequence of Pirellula staleyi type strain (ATCC 27377).</title>
        <authorList>
            <person name="Clum A."/>
            <person name="Tindall B.J."/>
            <person name="Sikorski J."/>
            <person name="Ivanova N."/>
            <person name="Mavrommatis K."/>
            <person name="Lucas S."/>
            <person name="Glavina del Rio T."/>
            <person name="Nolan M."/>
            <person name="Chen F."/>
            <person name="Tice H."/>
            <person name="Pitluck S."/>
            <person name="Cheng J.F."/>
            <person name="Chertkov O."/>
            <person name="Brettin T."/>
            <person name="Han C."/>
            <person name="Detter J.C."/>
            <person name="Kuske C."/>
            <person name="Bruce D."/>
            <person name="Goodwin L."/>
            <person name="Ovchinikova G."/>
            <person name="Pati A."/>
            <person name="Mikhailova N."/>
            <person name="Chen A."/>
            <person name="Palaniappan K."/>
            <person name="Land M."/>
            <person name="Hauser L."/>
            <person name="Chang Y.J."/>
            <person name="Jeffries C.D."/>
            <person name="Chain P."/>
            <person name="Rohde M."/>
            <person name="Goker M."/>
            <person name="Bristow J."/>
            <person name="Eisen J.A."/>
            <person name="Markowitz V."/>
            <person name="Hugenholtz P."/>
            <person name="Kyrpides N.C."/>
            <person name="Klenk H.P."/>
            <person name="Lapidus A."/>
        </authorList>
    </citation>
    <scope>NUCLEOTIDE SEQUENCE [LARGE SCALE GENOMIC DNA]</scope>
    <source>
        <strain evidence="9">ATCC 27377 / DSM 6068 / ICPB 4128</strain>
    </source>
</reference>
<dbReference type="InterPro" id="IPR037058">
    <property type="entry name" value="Falgellar_hook_FlgE_sf"/>
</dbReference>
<dbReference type="eggNOG" id="COG1749">
    <property type="taxonomic scope" value="Bacteria"/>
</dbReference>
<comment type="function">
    <text evidence="4">A flexible structure which links the flagellar filament to the drive apparatus in the basal body.</text>
</comment>
<evidence type="ECO:0000256" key="4">
    <source>
        <dbReference type="RuleBase" id="RU362116"/>
    </source>
</evidence>
<keyword evidence="9" id="KW-1185">Reference proteome</keyword>
<dbReference type="NCBIfam" id="TIGR03506">
    <property type="entry name" value="FlgEFG_subfam"/>
    <property type="match status" value="2"/>
</dbReference>
<dbReference type="Pfam" id="PF00460">
    <property type="entry name" value="Flg_bb_rod"/>
    <property type="match status" value="1"/>
</dbReference>
<dbReference type="GO" id="GO:0009424">
    <property type="term" value="C:bacterial-type flagellum hook"/>
    <property type="evidence" value="ECO:0007669"/>
    <property type="project" value="TreeGrafter"/>
</dbReference>
<comment type="subcellular location">
    <subcellularLocation>
        <location evidence="1 4">Bacterial flagellum basal body</location>
    </subcellularLocation>
</comment>
<dbReference type="SUPFAM" id="SSF117143">
    <property type="entry name" value="Flagellar hook protein flgE"/>
    <property type="match status" value="1"/>
</dbReference>
<evidence type="ECO:0000313" key="8">
    <source>
        <dbReference type="EMBL" id="ADB18995.1"/>
    </source>
</evidence>
<dbReference type="STRING" id="530564.Psta_4348"/>
<evidence type="ECO:0000259" key="5">
    <source>
        <dbReference type="Pfam" id="PF00460"/>
    </source>
</evidence>
<evidence type="ECO:0000256" key="1">
    <source>
        <dbReference type="ARBA" id="ARBA00004117"/>
    </source>
</evidence>
<evidence type="ECO:0000259" key="6">
    <source>
        <dbReference type="Pfam" id="PF06429"/>
    </source>
</evidence>
<dbReference type="PANTHER" id="PTHR30435:SF1">
    <property type="entry name" value="FLAGELLAR HOOK PROTEIN FLGE"/>
    <property type="match status" value="1"/>
</dbReference>
<feature type="domain" description="Flagellar hook protein FlgE/F/G-like D1" evidence="7">
    <location>
        <begin position="97"/>
        <end position="147"/>
    </location>
</feature>
<feature type="domain" description="Flagellar basal body rod protein N-terminal" evidence="5">
    <location>
        <begin position="7"/>
        <end position="37"/>
    </location>
</feature>
<comment type="similarity">
    <text evidence="2 4">Belongs to the flagella basal body rod proteins family.</text>
</comment>
<feature type="domain" description="Flagellar basal-body/hook protein C-terminal" evidence="6">
    <location>
        <begin position="769"/>
        <end position="813"/>
    </location>
</feature>
<evidence type="ECO:0000313" key="9">
    <source>
        <dbReference type="Proteomes" id="UP000001887"/>
    </source>
</evidence>
<dbReference type="Pfam" id="PF22692">
    <property type="entry name" value="LlgE_F_G_D1"/>
    <property type="match status" value="1"/>
</dbReference>
<dbReference type="KEGG" id="psl:Psta_4348"/>
<dbReference type="EMBL" id="CP001848">
    <property type="protein sequence ID" value="ADB18995.1"/>
    <property type="molecule type" value="Genomic_DNA"/>
</dbReference>
<dbReference type="AlphaFoldDB" id="D2R533"/>
<dbReference type="HOGENOM" id="CLU_013687_2_4_0"/>
<keyword evidence="8" id="KW-0282">Flagellum</keyword>
<protein>
    <recommendedName>
        <fullName evidence="4">Flagellar hook protein FlgE</fullName>
    </recommendedName>
</protein>